<dbReference type="GO" id="GO:0006355">
    <property type="term" value="P:regulation of DNA-templated transcription"/>
    <property type="evidence" value="ECO:0007669"/>
    <property type="project" value="InterPro"/>
</dbReference>
<dbReference type="GO" id="GO:0003677">
    <property type="term" value="F:DNA binding"/>
    <property type="evidence" value="ECO:0007669"/>
    <property type="project" value="UniProtKB-KW"/>
</dbReference>
<dbReference type="PROSITE" id="PS50110">
    <property type="entry name" value="RESPONSE_REGULATORY"/>
    <property type="match status" value="1"/>
</dbReference>
<dbReference type="KEGG" id="tli:Tlie_1462"/>
<dbReference type="SUPFAM" id="SSF46894">
    <property type="entry name" value="C-terminal effector domain of the bipartite response regulators"/>
    <property type="match status" value="1"/>
</dbReference>
<dbReference type="SMART" id="SM00448">
    <property type="entry name" value="REC"/>
    <property type="match status" value="1"/>
</dbReference>
<dbReference type="eggNOG" id="COG2197">
    <property type="taxonomic scope" value="Bacteria"/>
</dbReference>
<dbReference type="STRING" id="580340.Tlie_1462"/>
<evidence type="ECO:0000313" key="6">
    <source>
        <dbReference type="EMBL" id="AER67187.1"/>
    </source>
</evidence>
<accession>G7V6Z8</accession>
<reference evidence="7" key="1">
    <citation type="submission" date="2011-10" db="EMBL/GenBank/DDBJ databases">
        <title>The complete genome of chromosome of Thermovirga lienii DSM 17291.</title>
        <authorList>
            <consortium name="US DOE Joint Genome Institute (JGI-PGF)"/>
            <person name="Lucas S."/>
            <person name="Copeland A."/>
            <person name="Lapidus A."/>
            <person name="Glavina del Rio T."/>
            <person name="Dalin E."/>
            <person name="Tice H."/>
            <person name="Bruce D."/>
            <person name="Goodwin L."/>
            <person name="Pitluck S."/>
            <person name="Peters L."/>
            <person name="Mikhailova N."/>
            <person name="Saunders E."/>
            <person name="Kyrpides N."/>
            <person name="Mavromatis K."/>
            <person name="Ivanova N."/>
            <person name="Last F.I."/>
            <person name="Brettin T."/>
            <person name="Detter J.C."/>
            <person name="Han C."/>
            <person name="Larimer F."/>
            <person name="Land M."/>
            <person name="Hauser L."/>
            <person name="Markowitz V."/>
            <person name="Cheng J.-F."/>
            <person name="Hugenholtz P."/>
            <person name="Woyke T."/>
            <person name="Wu D."/>
            <person name="Spring S."/>
            <person name="Schroeder M."/>
            <person name="Brambilla E.-M."/>
            <person name="Klenk H.-P."/>
            <person name="Eisen J.A."/>
        </authorList>
    </citation>
    <scope>NUCLEOTIDE SEQUENCE [LARGE SCALE GENOMIC DNA]</scope>
    <source>
        <strain evidence="7">ATCC BAA-1197 / DSM 17291 / Cas60314</strain>
    </source>
</reference>
<dbReference type="Proteomes" id="UP000005868">
    <property type="component" value="Chromosome"/>
</dbReference>
<dbReference type="InterPro" id="IPR016032">
    <property type="entry name" value="Sig_transdc_resp-reg_C-effctor"/>
</dbReference>
<evidence type="ECO:0000256" key="2">
    <source>
        <dbReference type="ARBA" id="ARBA00023125"/>
    </source>
</evidence>
<evidence type="ECO:0000259" key="5">
    <source>
        <dbReference type="PROSITE" id="PS50110"/>
    </source>
</evidence>
<dbReference type="CDD" id="cd06170">
    <property type="entry name" value="LuxR_C_like"/>
    <property type="match status" value="1"/>
</dbReference>
<dbReference type="GO" id="GO:0000160">
    <property type="term" value="P:phosphorelay signal transduction system"/>
    <property type="evidence" value="ECO:0007669"/>
    <property type="project" value="InterPro"/>
</dbReference>
<organism evidence="6 7">
    <name type="scientific">Thermovirga lienii (strain ATCC BAA-1197 / DSM 17291 / Cas60314)</name>
    <dbReference type="NCBI Taxonomy" id="580340"/>
    <lineage>
        <taxon>Bacteria</taxon>
        <taxon>Thermotogati</taxon>
        <taxon>Synergistota</taxon>
        <taxon>Synergistia</taxon>
        <taxon>Synergistales</taxon>
        <taxon>Thermovirgaceae</taxon>
        <taxon>Thermovirga</taxon>
    </lineage>
</organism>
<dbReference type="AlphaFoldDB" id="G7V6Z8"/>
<evidence type="ECO:0000313" key="7">
    <source>
        <dbReference type="Proteomes" id="UP000005868"/>
    </source>
</evidence>
<dbReference type="HOGENOM" id="CLU_000445_90_1_0"/>
<sequence>MADKLIRVFLADDHKLFLAGLQDLISKEKDMKLVGSANTGLEAVHMAFELLPDVIVMDITMPDMNGIQAARKILEKHPQIAIVALSMHCNKGFVAEMVKLKAAGYVLKDSAPEELMKAIRVAAAGGVYLSPPVAKILVEEFRRLSKTSGFSVVPELSARETEVLKLLVKGLNSKAIAEELGISKNTVDTHRRRILDKLGCENITELTRFALREGLIDLN</sequence>
<dbReference type="PANTHER" id="PTHR43214">
    <property type="entry name" value="TWO-COMPONENT RESPONSE REGULATOR"/>
    <property type="match status" value="1"/>
</dbReference>
<proteinExistence type="predicted"/>
<dbReference type="PRINTS" id="PR00038">
    <property type="entry name" value="HTHLUXR"/>
</dbReference>
<dbReference type="Pfam" id="PF00196">
    <property type="entry name" value="GerE"/>
    <property type="match status" value="1"/>
</dbReference>
<dbReference type="Gene3D" id="3.40.50.2300">
    <property type="match status" value="1"/>
</dbReference>
<dbReference type="SMART" id="SM00421">
    <property type="entry name" value="HTH_LUXR"/>
    <property type="match status" value="1"/>
</dbReference>
<gene>
    <name evidence="6" type="ordered locus">Tlie_1462</name>
</gene>
<dbReference type="InterPro" id="IPR039420">
    <property type="entry name" value="WalR-like"/>
</dbReference>
<evidence type="ECO:0000256" key="3">
    <source>
        <dbReference type="PROSITE-ProRule" id="PRU00169"/>
    </source>
</evidence>
<feature type="domain" description="HTH luxR-type" evidence="4">
    <location>
        <begin position="149"/>
        <end position="214"/>
    </location>
</feature>
<dbReference type="PROSITE" id="PS00622">
    <property type="entry name" value="HTH_LUXR_1"/>
    <property type="match status" value="1"/>
</dbReference>
<evidence type="ECO:0000259" key="4">
    <source>
        <dbReference type="PROSITE" id="PS50043"/>
    </source>
</evidence>
<reference evidence="6 7" key="2">
    <citation type="journal article" date="2012" name="Stand. Genomic Sci.">
        <title>Genome sequence of the moderately thermophilic, amino-acid-degrading and sulfur-reducing bacterium Thermovirga lienii type strain (Cas60314(T)).</title>
        <authorList>
            <person name="Goker M."/>
            <person name="Saunders E."/>
            <person name="Lapidus A."/>
            <person name="Nolan M."/>
            <person name="Lucas S."/>
            <person name="Hammon N."/>
            <person name="Deshpande S."/>
            <person name="Cheng J.F."/>
            <person name="Han C."/>
            <person name="Tapia R."/>
            <person name="Goodwin L.A."/>
            <person name="Pitluck S."/>
            <person name="Liolios K."/>
            <person name="Mavromatis K."/>
            <person name="Pagani I."/>
            <person name="Ivanova N."/>
            <person name="Mikhailova N."/>
            <person name="Pati A."/>
            <person name="Chen A."/>
            <person name="Palaniappan K."/>
            <person name="Land M."/>
            <person name="Chang Y.J."/>
            <person name="Jeffries C.D."/>
            <person name="Brambilla E.M."/>
            <person name="Rohde M."/>
            <person name="Spring S."/>
            <person name="Detter J.C."/>
            <person name="Woyke T."/>
            <person name="Bristow J."/>
            <person name="Eisen J.A."/>
            <person name="Markowitz V."/>
            <person name="Hugenholtz P."/>
            <person name="Kyrpides N.C."/>
            <person name="Klenk H.P."/>
        </authorList>
    </citation>
    <scope>NUCLEOTIDE SEQUENCE [LARGE SCALE GENOMIC DNA]</scope>
    <source>
        <strain evidence="7">ATCC BAA-1197 / DSM 17291 / Cas60314</strain>
    </source>
</reference>
<name>G7V6Z8_THELD</name>
<keyword evidence="7" id="KW-1185">Reference proteome</keyword>
<dbReference type="InterPro" id="IPR001789">
    <property type="entry name" value="Sig_transdc_resp-reg_receiver"/>
</dbReference>
<dbReference type="PROSITE" id="PS50043">
    <property type="entry name" value="HTH_LUXR_2"/>
    <property type="match status" value="1"/>
</dbReference>
<protein>
    <submittedName>
        <fullName evidence="6">Two component transcriptional regulator, LuxR family</fullName>
    </submittedName>
</protein>
<dbReference type="EMBL" id="CP003096">
    <property type="protein sequence ID" value="AER67187.1"/>
    <property type="molecule type" value="Genomic_DNA"/>
</dbReference>
<evidence type="ECO:0000256" key="1">
    <source>
        <dbReference type="ARBA" id="ARBA00022553"/>
    </source>
</evidence>
<dbReference type="CDD" id="cd17535">
    <property type="entry name" value="REC_NarL-like"/>
    <property type="match status" value="1"/>
</dbReference>
<dbReference type="InterPro" id="IPR000792">
    <property type="entry name" value="Tscrpt_reg_LuxR_C"/>
</dbReference>
<feature type="domain" description="Response regulatory" evidence="5">
    <location>
        <begin position="7"/>
        <end position="123"/>
    </location>
</feature>
<dbReference type="PANTHER" id="PTHR43214:SF43">
    <property type="entry name" value="TWO-COMPONENT RESPONSE REGULATOR"/>
    <property type="match status" value="1"/>
</dbReference>
<dbReference type="Pfam" id="PF00072">
    <property type="entry name" value="Response_reg"/>
    <property type="match status" value="1"/>
</dbReference>
<keyword evidence="2" id="KW-0238">DNA-binding</keyword>
<dbReference type="InterPro" id="IPR011006">
    <property type="entry name" value="CheY-like_superfamily"/>
</dbReference>
<dbReference type="SUPFAM" id="SSF52172">
    <property type="entry name" value="CheY-like"/>
    <property type="match status" value="1"/>
</dbReference>
<dbReference type="InterPro" id="IPR058245">
    <property type="entry name" value="NreC/VraR/RcsB-like_REC"/>
</dbReference>
<keyword evidence="1 3" id="KW-0597">Phosphoprotein</keyword>
<feature type="modified residue" description="4-aspartylphosphate" evidence="3">
    <location>
        <position position="58"/>
    </location>
</feature>